<proteinExistence type="predicted"/>
<feature type="domain" description="Aminoglycoside phosphotransferase" evidence="1">
    <location>
        <begin position="66"/>
        <end position="258"/>
    </location>
</feature>
<dbReference type="Proteomes" id="UP000186883">
    <property type="component" value="Unassembled WGS sequence"/>
</dbReference>
<comment type="caution">
    <text evidence="2">The sequence shown here is derived from an EMBL/GenBank/DDBJ whole genome shotgun (WGS) entry which is preliminary data.</text>
</comment>
<gene>
    <name evidence="2" type="ORF">ATP06_0232155</name>
</gene>
<dbReference type="InterPro" id="IPR011009">
    <property type="entry name" value="Kinase-like_dom_sf"/>
</dbReference>
<evidence type="ECO:0000313" key="2">
    <source>
        <dbReference type="EMBL" id="OKA03893.1"/>
    </source>
</evidence>
<name>A0ABX3DHZ9_9PSEU</name>
<evidence type="ECO:0000259" key="1">
    <source>
        <dbReference type="Pfam" id="PF01636"/>
    </source>
</evidence>
<evidence type="ECO:0000313" key="3">
    <source>
        <dbReference type="Proteomes" id="UP000186883"/>
    </source>
</evidence>
<keyword evidence="3" id="KW-1185">Reference proteome</keyword>
<sequence length="272" mass="29055">MTMSSTPHSGHCPLPQVPAAVTEAICDRWPGRGPRWLAAAPSEIFALCQRYDGRIRQTFSARYGLVVSVETSHGHIVLKSTPDPDAPLQAAAARQLAALRVGPPVHEVIESEFATSIVMEQVLPGVRAIRNASIDELGELLNVLKTAPVTLEFPPISAWLRNRLVNGAATDLPPGVLAASAEERAQALPVLDDLVRDESRTFIHGDISSGNVLRGPFGLRLIDPRAATGDPEYDVAVLALKSGHQLAELARRAAANSARVEAWAMVAVAARV</sequence>
<accession>A0ABX3DHZ9</accession>
<dbReference type="Gene3D" id="1.10.510.10">
    <property type="entry name" value="Transferase(Phosphotransferase) domain 1"/>
    <property type="match status" value="1"/>
</dbReference>
<protein>
    <recommendedName>
        <fullName evidence="1">Aminoglycoside phosphotransferase domain-containing protein</fullName>
    </recommendedName>
</protein>
<dbReference type="Pfam" id="PF01636">
    <property type="entry name" value="APH"/>
    <property type="match status" value="1"/>
</dbReference>
<reference evidence="2" key="1">
    <citation type="submission" date="2016-11" db="EMBL/GenBank/DDBJ databases">
        <title>Genome sequencing of Amycolatopsis regifaucium.</title>
        <authorList>
            <person name="Mayilraj S."/>
            <person name="Kaur N."/>
        </authorList>
    </citation>
    <scope>NUCLEOTIDE SEQUENCE [LARGE SCALE GENOMIC DNA]</scope>
    <source>
        <strain evidence="2">GY080</strain>
    </source>
</reference>
<dbReference type="EMBL" id="LOBU02000024">
    <property type="protein sequence ID" value="OKA03893.1"/>
    <property type="molecule type" value="Genomic_DNA"/>
</dbReference>
<dbReference type="InterPro" id="IPR002575">
    <property type="entry name" value="Aminoglycoside_PTrfase"/>
</dbReference>
<organism evidence="2 3">
    <name type="scientific">Amycolatopsis regifaucium</name>
    <dbReference type="NCBI Taxonomy" id="546365"/>
    <lineage>
        <taxon>Bacteria</taxon>
        <taxon>Bacillati</taxon>
        <taxon>Actinomycetota</taxon>
        <taxon>Actinomycetes</taxon>
        <taxon>Pseudonocardiales</taxon>
        <taxon>Pseudonocardiaceae</taxon>
        <taxon>Amycolatopsis</taxon>
    </lineage>
</organism>
<dbReference type="SUPFAM" id="SSF56112">
    <property type="entry name" value="Protein kinase-like (PK-like)"/>
    <property type="match status" value="1"/>
</dbReference>